<evidence type="ECO:0000313" key="2">
    <source>
        <dbReference type="Proteomes" id="UP000265515"/>
    </source>
</evidence>
<name>A0A388JTJ0_CHABU</name>
<comment type="caution">
    <text evidence="1">The sequence shown here is derived from an EMBL/GenBank/DDBJ whole genome shotgun (WGS) entry which is preliminary data.</text>
</comment>
<protein>
    <submittedName>
        <fullName evidence="1">Uncharacterized protein</fullName>
    </submittedName>
</protein>
<evidence type="ECO:0000313" key="1">
    <source>
        <dbReference type="EMBL" id="GBG61110.1"/>
    </source>
</evidence>
<keyword evidence="2" id="KW-1185">Reference proteome</keyword>
<dbReference type="Gramene" id="GBG61110">
    <property type="protein sequence ID" value="GBG61110"/>
    <property type="gene ID" value="CBR_g19187"/>
</dbReference>
<dbReference type="AlphaFoldDB" id="A0A388JTJ0"/>
<gene>
    <name evidence="1" type="ORF">CBR_g19187</name>
</gene>
<organism evidence="1 2">
    <name type="scientific">Chara braunii</name>
    <name type="common">Braun's stonewort</name>
    <dbReference type="NCBI Taxonomy" id="69332"/>
    <lineage>
        <taxon>Eukaryota</taxon>
        <taxon>Viridiplantae</taxon>
        <taxon>Streptophyta</taxon>
        <taxon>Charophyceae</taxon>
        <taxon>Charales</taxon>
        <taxon>Characeae</taxon>
        <taxon>Chara</taxon>
    </lineage>
</organism>
<proteinExistence type="predicted"/>
<sequence>MASMGDKQRGATDWLIFIQGAHSHLQEMVEALRSKLGLRPEAVGGAASLGPPYREVMSNMLQIVWELQHLQTEGLMDGQLEALKRCCDNIFQEGQDVYAALEEEFYLHLFETKDADYTDACTTGSDELKEG</sequence>
<dbReference type="Proteomes" id="UP000265515">
    <property type="component" value="Unassembled WGS sequence"/>
</dbReference>
<dbReference type="EMBL" id="BFEA01000017">
    <property type="protein sequence ID" value="GBG61110.1"/>
    <property type="molecule type" value="Genomic_DNA"/>
</dbReference>
<accession>A0A388JTJ0</accession>
<reference evidence="1 2" key="1">
    <citation type="journal article" date="2018" name="Cell">
        <title>The Chara Genome: Secondary Complexity and Implications for Plant Terrestrialization.</title>
        <authorList>
            <person name="Nishiyama T."/>
            <person name="Sakayama H."/>
            <person name="Vries J.D."/>
            <person name="Buschmann H."/>
            <person name="Saint-Marcoux D."/>
            <person name="Ullrich K.K."/>
            <person name="Haas F.B."/>
            <person name="Vanderstraeten L."/>
            <person name="Becker D."/>
            <person name="Lang D."/>
            <person name="Vosolsobe S."/>
            <person name="Rombauts S."/>
            <person name="Wilhelmsson P.K.I."/>
            <person name="Janitza P."/>
            <person name="Kern R."/>
            <person name="Heyl A."/>
            <person name="Rumpler F."/>
            <person name="Villalobos L.I.A.C."/>
            <person name="Clay J.M."/>
            <person name="Skokan R."/>
            <person name="Toyoda A."/>
            <person name="Suzuki Y."/>
            <person name="Kagoshima H."/>
            <person name="Schijlen E."/>
            <person name="Tajeshwar N."/>
            <person name="Catarino B."/>
            <person name="Hetherington A.J."/>
            <person name="Saltykova A."/>
            <person name="Bonnot C."/>
            <person name="Breuninger H."/>
            <person name="Symeonidi A."/>
            <person name="Radhakrishnan G.V."/>
            <person name="Van Nieuwerburgh F."/>
            <person name="Deforce D."/>
            <person name="Chang C."/>
            <person name="Karol K.G."/>
            <person name="Hedrich R."/>
            <person name="Ulvskov P."/>
            <person name="Glockner G."/>
            <person name="Delwiche C.F."/>
            <person name="Petrasek J."/>
            <person name="Van de Peer Y."/>
            <person name="Friml J."/>
            <person name="Beilby M."/>
            <person name="Dolan L."/>
            <person name="Kohara Y."/>
            <person name="Sugano S."/>
            <person name="Fujiyama A."/>
            <person name="Delaux P.-M."/>
            <person name="Quint M."/>
            <person name="TheiBen G."/>
            <person name="Hagemann M."/>
            <person name="Harholt J."/>
            <person name="Dunand C."/>
            <person name="Zachgo S."/>
            <person name="Langdale J."/>
            <person name="Maumus F."/>
            <person name="Straeten D.V.D."/>
            <person name="Gould S.B."/>
            <person name="Rensing S.A."/>
        </authorList>
    </citation>
    <scope>NUCLEOTIDE SEQUENCE [LARGE SCALE GENOMIC DNA]</scope>
    <source>
        <strain evidence="1 2">S276</strain>
    </source>
</reference>